<evidence type="ECO:0000259" key="3">
    <source>
        <dbReference type="PROSITE" id="PS51841"/>
    </source>
</evidence>
<protein>
    <recommendedName>
        <fullName evidence="3">LTD domain-containing protein</fullName>
    </recommendedName>
</protein>
<evidence type="ECO:0000313" key="5">
    <source>
        <dbReference type="Proteomes" id="UP000177126"/>
    </source>
</evidence>
<evidence type="ECO:0000256" key="1">
    <source>
        <dbReference type="SAM" id="MobiDB-lite"/>
    </source>
</evidence>
<dbReference type="SUPFAM" id="SSF74853">
    <property type="entry name" value="Lamin A/C globular tail domain"/>
    <property type="match status" value="1"/>
</dbReference>
<evidence type="ECO:0000256" key="2">
    <source>
        <dbReference type="SAM" id="Phobius"/>
    </source>
</evidence>
<gene>
    <name evidence="4" type="ORF">A3B04_03680</name>
</gene>
<dbReference type="InterPro" id="IPR036415">
    <property type="entry name" value="Lamin_tail_dom_sf"/>
</dbReference>
<accession>A0A1G2FT56</accession>
<feature type="region of interest" description="Disordered" evidence="1">
    <location>
        <begin position="176"/>
        <end position="222"/>
    </location>
</feature>
<name>A0A1G2FT56_9BACT</name>
<dbReference type="AlphaFoldDB" id="A0A1G2FT56"/>
<dbReference type="PROSITE" id="PS51841">
    <property type="entry name" value="LTD"/>
    <property type="match status" value="2"/>
</dbReference>
<comment type="caution">
    <text evidence="4">The sequence shown here is derived from an EMBL/GenBank/DDBJ whole genome shotgun (WGS) entry which is preliminary data.</text>
</comment>
<feature type="region of interest" description="Disordered" evidence="1">
    <location>
        <begin position="396"/>
        <end position="417"/>
    </location>
</feature>
<feature type="domain" description="LTD" evidence="3">
    <location>
        <begin position="216"/>
        <end position="388"/>
    </location>
</feature>
<feature type="transmembrane region" description="Helical" evidence="2">
    <location>
        <begin position="442"/>
        <end position="462"/>
    </location>
</feature>
<keyword evidence="2" id="KW-0812">Transmembrane</keyword>
<keyword evidence="2" id="KW-1133">Transmembrane helix</keyword>
<keyword evidence="2" id="KW-0472">Membrane</keyword>
<feature type="compositionally biased region" description="Low complexity" evidence="1">
    <location>
        <begin position="191"/>
        <end position="222"/>
    </location>
</feature>
<dbReference type="Pfam" id="PF00932">
    <property type="entry name" value="LTD"/>
    <property type="match status" value="2"/>
</dbReference>
<evidence type="ECO:0000313" key="4">
    <source>
        <dbReference type="EMBL" id="OGZ41269.1"/>
    </source>
</evidence>
<dbReference type="InterPro" id="IPR001322">
    <property type="entry name" value="Lamin_tail_dom"/>
</dbReference>
<feature type="domain" description="LTD" evidence="3">
    <location>
        <begin position="31"/>
        <end position="155"/>
    </location>
</feature>
<proteinExistence type="predicted"/>
<sequence length="475" mass="50373">MFPLLIKLLSEYKNTRRLVTFLILTAFFIAPRIVFAQMVFNEIMYNPAKGGQEWIELFNDGTSDIDLTSPDMRFNDGDNHLLSVSKNGGRGSLILRPGDYALLANDAESLAAASFLSNYSGAIIDTVMSLNNTADTLKILNTKSGVELASVSYNKDMGGAGNGRSLEWDGAALKESAVDGGTPGRTNSVLTSSGTTPSAAPSDSSTPAAANSSNNNFASATPSPTLAPSYQYSQDVLINEFLPWPNDGEKEWVELFNAGASTINLSGWQIDDADNSTAPQVIPASTTIAPSEFLVISFNKNTLNNDGDKVRLLWPDDQVVHSILYPKAKQGQSIAKFSGNLWLYTNQPTPGQANKKSFTEKSETISLASAPNSAGQIIAVEETVAIQTGAPKTAATNNKNYIAPTDAPSENNSTANQNAANPNLIAAAAGEPLKNNSGLNTILALGGVILLSAAAAGGLIHFKRQNSVDRENFDD</sequence>
<organism evidence="4 5">
    <name type="scientific">Candidatus Portnoybacteria bacterium RIFCSPLOWO2_02_FULL_39_11</name>
    <dbReference type="NCBI Taxonomy" id="1802001"/>
    <lineage>
        <taxon>Bacteria</taxon>
        <taxon>Candidatus Portnoyibacteriota</taxon>
    </lineage>
</organism>
<reference evidence="4 5" key="1">
    <citation type="journal article" date="2016" name="Nat. Commun.">
        <title>Thousands of microbial genomes shed light on interconnected biogeochemical processes in an aquifer system.</title>
        <authorList>
            <person name="Anantharaman K."/>
            <person name="Brown C.T."/>
            <person name="Hug L.A."/>
            <person name="Sharon I."/>
            <person name="Castelle C.J."/>
            <person name="Probst A.J."/>
            <person name="Thomas B.C."/>
            <person name="Singh A."/>
            <person name="Wilkins M.J."/>
            <person name="Karaoz U."/>
            <person name="Brodie E.L."/>
            <person name="Williams K.H."/>
            <person name="Hubbard S.S."/>
            <person name="Banfield J.F."/>
        </authorList>
    </citation>
    <scope>NUCLEOTIDE SEQUENCE [LARGE SCALE GENOMIC DNA]</scope>
</reference>
<dbReference type="Proteomes" id="UP000177126">
    <property type="component" value="Unassembled WGS sequence"/>
</dbReference>
<dbReference type="EMBL" id="MHNF01000015">
    <property type="protein sequence ID" value="OGZ41269.1"/>
    <property type="molecule type" value="Genomic_DNA"/>
</dbReference>
<dbReference type="Gene3D" id="2.60.40.1260">
    <property type="entry name" value="Lamin Tail domain"/>
    <property type="match status" value="1"/>
</dbReference>